<name>A0A1C7MHH0_GRIFR</name>
<sequence>MSTWKILPSTQVLGRTYSRPLDGNETSFYWDRVFNGTADVVWHYTVQVKGPRGKDLFHQNHVRRAWISLKQRHPLLGSRLELRDGTDVVNCIVSEKRLAQLFPGEVIFCDISSAEEVSRLVERTMLKPPVLLAHLPARIIILRLADEPSIFHVLFHVTHLITDATSGATIARTFFELLSLPPVERVPDLEERLAMVVSSADLNPTLQLSKARQRWRRAAAKVIYSIRQSKLQGGHTVPRKVTSSTYRTPAIRRSTGCEFTSAESALILENCRRHKVTLGAAIPVIYKWPSHVSCIVATSVARSPRKNGKRGDGSPCIFMDH</sequence>
<dbReference type="OMA" id="VRRAWIS"/>
<dbReference type="Gene3D" id="3.30.559.10">
    <property type="entry name" value="Chloramphenicol acetyltransferase-like domain"/>
    <property type="match status" value="1"/>
</dbReference>
<dbReference type="STRING" id="5627.A0A1C7MHH0"/>
<dbReference type="InterPro" id="IPR023213">
    <property type="entry name" value="CAT-like_dom_sf"/>
</dbReference>
<keyword evidence="2" id="KW-1185">Reference proteome</keyword>
<comment type="caution">
    <text evidence="1">The sequence shown here is derived from an EMBL/GenBank/DDBJ whole genome shotgun (WGS) entry which is preliminary data.</text>
</comment>
<protein>
    <recommendedName>
        <fullName evidence="3">Condensation domain-containing protein</fullName>
    </recommendedName>
</protein>
<organism evidence="1 2">
    <name type="scientific">Grifola frondosa</name>
    <name type="common">Maitake</name>
    <name type="synonym">Polyporus frondosus</name>
    <dbReference type="NCBI Taxonomy" id="5627"/>
    <lineage>
        <taxon>Eukaryota</taxon>
        <taxon>Fungi</taxon>
        <taxon>Dikarya</taxon>
        <taxon>Basidiomycota</taxon>
        <taxon>Agaricomycotina</taxon>
        <taxon>Agaricomycetes</taxon>
        <taxon>Polyporales</taxon>
        <taxon>Grifolaceae</taxon>
        <taxon>Grifola</taxon>
    </lineage>
</organism>
<dbReference type="EMBL" id="LUGG01000004">
    <property type="protein sequence ID" value="OBZ75806.1"/>
    <property type="molecule type" value="Genomic_DNA"/>
</dbReference>
<dbReference type="Proteomes" id="UP000092993">
    <property type="component" value="Unassembled WGS sequence"/>
</dbReference>
<reference evidence="1 2" key="1">
    <citation type="submission" date="2016-03" db="EMBL/GenBank/DDBJ databases">
        <title>Whole genome sequencing of Grifola frondosa 9006-11.</title>
        <authorList>
            <person name="Min B."/>
            <person name="Park H."/>
            <person name="Kim J.-G."/>
            <person name="Cho H."/>
            <person name="Oh Y.-L."/>
            <person name="Kong W.-S."/>
            <person name="Choi I.-G."/>
        </authorList>
    </citation>
    <scope>NUCLEOTIDE SEQUENCE [LARGE SCALE GENOMIC DNA]</scope>
    <source>
        <strain evidence="1 2">9006-11</strain>
    </source>
</reference>
<dbReference type="SUPFAM" id="SSF52777">
    <property type="entry name" value="CoA-dependent acyltransferases"/>
    <property type="match status" value="1"/>
</dbReference>
<evidence type="ECO:0008006" key="3">
    <source>
        <dbReference type="Google" id="ProtNLM"/>
    </source>
</evidence>
<gene>
    <name evidence="1" type="ORF">A0H81_04304</name>
</gene>
<proteinExistence type="predicted"/>
<accession>A0A1C7MHH0</accession>
<dbReference type="OrthoDB" id="3264185at2759"/>
<evidence type="ECO:0000313" key="1">
    <source>
        <dbReference type="EMBL" id="OBZ75806.1"/>
    </source>
</evidence>
<evidence type="ECO:0000313" key="2">
    <source>
        <dbReference type="Proteomes" id="UP000092993"/>
    </source>
</evidence>
<dbReference type="AlphaFoldDB" id="A0A1C7MHH0"/>